<dbReference type="InterPro" id="IPR009056">
    <property type="entry name" value="Cyt_c-like_dom"/>
</dbReference>
<keyword evidence="6" id="KW-0249">Electron transport</keyword>
<evidence type="ECO:0000256" key="5">
    <source>
        <dbReference type="ARBA" id="ARBA00022764"/>
    </source>
</evidence>
<evidence type="ECO:0000256" key="3">
    <source>
        <dbReference type="ARBA" id="ARBA00022617"/>
    </source>
</evidence>
<feature type="binding site" description="covalent" evidence="8">
    <location>
        <position position="139"/>
    </location>
    <ligand>
        <name>heme c</name>
        <dbReference type="ChEBI" id="CHEBI:61717"/>
        <label>2</label>
    </ligand>
</feature>
<evidence type="ECO:0000313" key="13">
    <source>
        <dbReference type="Proteomes" id="UP000528457"/>
    </source>
</evidence>
<dbReference type="InParanoid" id="A0A7X0JX35"/>
<evidence type="ECO:0000256" key="7">
    <source>
        <dbReference type="ARBA" id="ARBA00023004"/>
    </source>
</evidence>
<dbReference type="GO" id="GO:0009055">
    <property type="term" value="F:electron transfer activity"/>
    <property type="evidence" value="ECO:0007669"/>
    <property type="project" value="InterPro"/>
</dbReference>
<feature type="binding site" description="axial binding residue" evidence="9">
    <location>
        <position position="90"/>
    </location>
    <ligand>
        <name>heme c</name>
        <dbReference type="ChEBI" id="CHEBI:61717"/>
        <label>1</label>
    </ligand>
    <ligandPart>
        <name>Fe</name>
        <dbReference type="ChEBI" id="CHEBI:18248"/>
    </ligandPart>
</feature>
<dbReference type="GO" id="GO:0020037">
    <property type="term" value="F:heme binding"/>
    <property type="evidence" value="ECO:0007669"/>
    <property type="project" value="InterPro"/>
</dbReference>
<dbReference type="AlphaFoldDB" id="A0A7X0JX35"/>
<feature type="signal peptide" evidence="10">
    <location>
        <begin position="1"/>
        <end position="21"/>
    </location>
</feature>
<dbReference type="InterPro" id="IPR036909">
    <property type="entry name" value="Cyt_c-like_dom_sf"/>
</dbReference>
<evidence type="ECO:0000256" key="4">
    <source>
        <dbReference type="ARBA" id="ARBA00022723"/>
    </source>
</evidence>
<feature type="domain" description="Cytochrome c" evidence="11">
    <location>
        <begin position="123"/>
        <end position="208"/>
    </location>
</feature>
<keyword evidence="13" id="KW-1185">Reference proteome</keyword>
<sequence>MIKRFFLSGLIASMMSGPIHAQDSTPNAHSIEQGKQLFQSCASCHGQDAEGQKALGAPPLAGQLPSYLERAMTEFASGKRGKEDHYAQQMSAMSGLLQNEAQRNAIVTYLSSLKTKDIQVPNRSSDAAYRLYQANCGGCHGVKAEGNKALNSPRLAGMDAAYLQRQLEHFKSGKRGGSSRYAKQMQMMANTLKNADDIALVSKFISTL</sequence>
<keyword evidence="10" id="KW-0732">Signal</keyword>
<dbReference type="EMBL" id="JACHHT010000002">
    <property type="protein sequence ID" value="MBB6522876.1"/>
    <property type="molecule type" value="Genomic_DNA"/>
</dbReference>
<protein>
    <submittedName>
        <fullName evidence="12">Cytochrome c oxidase subunit 2</fullName>
    </submittedName>
</protein>
<feature type="domain" description="Cytochrome c" evidence="11">
    <location>
        <begin position="29"/>
        <end position="114"/>
    </location>
</feature>
<keyword evidence="2" id="KW-0813">Transport</keyword>
<dbReference type="PIRSF" id="PIRSF000005">
    <property type="entry name" value="Cytochrome_c4"/>
    <property type="match status" value="1"/>
</dbReference>
<proteinExistence type="predicted"/>
<evidence type="ECO:0000259" key="11">
    <source>
        <dbReference type="PROSITE" id="PS51007"/>
    </source>
</evidence>
<evidence type="ECO:0000256" key="2">
    <source>
        <dbReference type="ARBA" id="ARBA00022448"/>
    </source>
</evidence>
<dbReference type="RefSeq" id="WP_166845046.1">
    <property type="nucleotide sequence ID" value="NZ_JAAONY010000002.1"/>
</dbReference>
<comment type="caution">
    <text evidence="12">The sequence shown here is derived from an EMBL/GenBank/DDBJ whole genome shotgun (WGS) entry which is preliminary data.</text>
</comment>
<keyword evidence="4 9" id="KW-0479">Metal-binding</keyword>
<dbReference type="PANTHER" id="PTHR33751">
    <property type="entry name" value="CBB3-TYPE CYTOCHROME C OXIDASE SUBUNIT FIXP"/>
    <property type="match status" value="1"/>
</dbReference>
<evidence type="ECO:0000256" key="10">
    <source>
        <dbReference type="SAM" id="SignalP"/>
    </source>
</evidence>
<keyword evidence="7 9" id="KW-0408">Iron</keyword>
<evidence type="ECO:0000256" key="8">
    <source>
        <dbReference type="PIRSR" id="PIRSR000005-1"/>
    </source>
</evidence>
<keyword evidence="3 8" id="KW-0349">Heme</keyword>
<name>A0A7X0JX35_9GAMM</name>
<feature type="chain" id="PRO_5031188545" evidence="10">
    <location>
        <begin position="22"/>
        <end position="208"/>
    </location>
</feature>
<dbReference type="GO" id="GO:0042597">
    <property type="term" value="C:periplasmic space"/>
    <property type="evidence" value="ECO:0007669"/>
    <property type="project" value="UniProtKB-SubCell"/>
</dbReference>
<feature type="binding site" description="covalent" evidence="8">
    <location>
        <position position="136"/>
    </location>
    <ligand>
        <name>heme c</name>
        <dbReference type="ChEBI" id="CHEBI:61717"/>
        <label>2</label>
    </ligand>
</feature>
<dbReference type="SUPFAM" id="SSF46626">
    <property type="entry name" value="Cytochrome c"/>
    <property type="match status" value="2"/>
</dbReference>
<dbReference type="Gene3D" id="1.10.760.10">
    <property type="entry name" value="Cytochrome c-like domain"/>
    <property type="match status" value="2"/>
</dbReference>
<evidence type="ECO:0000313" key="12">
    <source>
        <dbReference type="EMBL" id="MBB6522876.1"/>
    </source>
</evidence>
<comment type="PTM">
    <text evidence="8">Binds 2 heme c groups covalently per subunit.</text>
</comment>
<dbReference type="GO" id="GO:0005506">
    <property type="term" value="F:iron ion binding"/>
    <property type="evidence" value="ECO:0007669"/>
    <property type="project" value="InterPro"/>
</dbReference>
<dbReference type="InterPro" id="IPR024167">
    <property type="entry name" value="Cytochrome_c4-like"/>
</dbReference>
<gene>
    <name evidence="12" type="ORF">HNR48_003161</name>
</gene>
<feature type="binding site" description="axial binding residue" evidence="9">
    <location>
        <position position="140"/>
    </location>
    <ligand>
        <name>heme c</name>
        <dbReference type="ChEBI" id="CHEBI:61717"/>
        <label>2</label>
    </ligand>
    <ligandPart>
        <name>Fe</name>
        <dbReference type="ChEBI" id="CHEBI:18248"/>
    </ligandPart>
</feature>
<feature type="binding site" description="axial binding residue" evidence="9">
    <location>
        <position position="185"/>
    </location>
    <ligand>
        <name>heme c</name>
        <dbReference type="ChEBI" id="CHEBI:61717"/>
        <label>2</label>
    </ligand>
    <ligandPart>
        <name>Fe</name>
        <dbReference type="ChEBI" id="CHEBI:18248"/>
    </ligandPart>
</feature>
<dbReference type="PANTHER" id="PTHR33751:SF9">
    <property type="entry name" value="CYTOCHROME C4"/>
    <property type="match status" value="1"/>
</dbReference>
<feature type="binding site" description="covalent" evidence="8">
    <location>
        <position position="44"/>
    </location>
    <ligand>
        <name>heme c</name>
        <dbReference type="ChEBI" id="CHEBI:61717"/>
        <label>1</label>
    </ligand>
</feature>
<evidence type="ECO:0000256" key="9">
    <source>
        <dbReference type="PIRSR" id="PIRSR000005-2"/>
    </source>
</evidence>
<organism evidence="12 13">
    <name type="scientific">Pseudoteredinibacter isoporae</name>
    <dbReference type="NCBI Taxonomy" id="570281"/>
    <lineage>
        <taxon>Bacteria</taxon>
        <taxon>Pseudomonadati</taxon>
        <taxon>Pseudomonadota</taxon>
        <taxon>Gammaproteobacteria</taxon>
        <taxon>Cellvibrionales</taxon>
        <taxon>Cellvibrionaceae</taxon>
        <taxon>Pseudoteredinibacter</taxon>
    </lineage>
</organism>
<dbReference type="Pfam" id="PF00034">
    <property type="entry name" value="Cytochrom_C"/>
    <property type="match status" value="2"/>
</dbReference>
<comment type="subcellular location">
    <subcellularLocation>
        <location evidence="1">Periplasm</location>
    </subcellularLocation>
</comment>
<reference evidence="12 13" key="1">
    <citation type="submission" date="2020-08" db="EMBL/GenBank/DDBJ databases">
        <title>Genomic Encyclopedia of Type Strains, Phase IV (KMG-IV): sequencing the most valuable type-strain genomes for metagenomic binning, comparative biology and taxonomic classification.</title>
        <authorList>
            <person name="Goeker M."/>
        </authorList>
    </citation>
    <scope>NUCLEOTIDE SEQUENCE [LARGE SCALE GENOMIC DNA]</scope>
    <source>
        <strain evidence="12 13">DSM 22368</strain>
    </source>
</reference>
<evidence type="ECO:0000256" key="6">
    <source>
        <dbReference type="ARBA" id="ARBA00022982"/>
    </source>
</evidence>
<evidence type="ECO:0000256" key="1">
    <source>
        <dbReference type="ARBA" id="ARBA00004418"/>
    </source>
</evidence>
<feature type="binding site" description="axial binding residue" evidence="9">
    <location>
        <position position="45"/>
    </location>
    <ligand>
        <name>heme c</name>
        <dbReference type="ChEBI" id="CHEBI:61717"/>
        <label>1</label>
    </ligand>
    <ligandPart>
        <name>Fe</name>
        <dbReference type="ChEBI" id="CHEBI:18248"/>
    </ligandPart>
</feature>
<keyword evidence="5" id="KW-0574">Periplasm</keyword>
<dbReference type="PROSITE" id="PS51007">
    <property type="entry name" value="CYTC"/>
    <property type="match status" value="2"/>
</dbReference>
<dbReference type="Proteomes" id="UP000528457">
    <property type="component" value="Unassembled WGS sequence"/>
</dbReference>
<accession>A0A7X0JX35</accession>
<dbReference type="InterPro" id="IPR050597">
    <property type="entry name" value="Cytochrome_c_Oxidase_Subunit"/>
</dbReference>
<feature type="binding site" description="covalent" evidence="8">
    <location>
        <position position="41"/>
    </location>
    <ligand>
        <name>heme c</name>
        <dbReference type="ChEBI" id="CHEBI:61717"/>
        <label>1</label>
    </ligand>
</feature>